<comment type="caution">
    <text evidence="3">The sequence shown here is derived from an EMBL/GenBank/DDBJ whole genome shotgun (WGS) entry which is preliminary data.</text>
</comment>
<feature type="transmembrane region" description="Helical" evidence="2">
    <location>
        <begin position="316"/>
        <end position="338"/>
    </location>
</feature>
<dbReference type="EMBL" id="SGNY01000005">
    <property type="protein sequence ID" value="TRA99222.1"/>
    <property type="molecule type" value="Genomic_DNA"/>
</dbReference>
<gene>
    <name evidence="3" type="ORF">EXN68_17310</name>
</gene>
<keyword evidence="2" id="KW-0472">Membrane</keyword>
<dbReference type="OrthoDB" id="7032238at2"/>
<proteinExistence type="predicted"/>
<feature type="transmembrane region" description="Helical" evidence="2">
    <location>
        <begin position="12"/>
        <end position="36"/>
    </location>
</feature>
<reference evidence="3 4" key="1">
    <citation type="journal article" date="2019" name="Appl. Microbiol. Biotechnol.">
        <title>Differential efficiency of wild type rhizogenic strains for rol gene transformation of plants.</title>
        <authorList>
            <person name="Desmet S."/>
            <person name="De Keyser E."/>
            <person name="Van Vaerenbergh J."/>
            <person name="Baeyen S."/>
            <person name="Van Huylenbroeck J."/>
            <person name="Geelen D."/>
            <person name="Dhooghe E."/>
        </authorList>
    </citation>
    <scope>NUCLEOTIDE SEQUENCE [LARGE SCALE GENOMIC DNA]</scope>
    <source>
        <strain evidence="3 4">GBBC3284</strain>
    </source>
</reference>
<keyword evidence="2" id="KW-1133">Transmembrane helix</keyword>
<dbReference type="RefSeq" id="WP_142842042.1">
    <property type="nucleotide sequence ID" value="NZ_SGNY01000005.1"/>
</dbReference>
<organism evidence="3 4">
    <name type="scientific">Rhizobium rhizogenes</name>
    <name type="common">Agrobacterium rhizogenes</name>
    <dbReference type="NCBI Taxonomy" id="359"/>
    <lineage>
        <taxon>Bacteria</taxon>
        <taxon>Pseudomonadati</taxon>
        <taxon>Pseudomonadota</taxon>
        <taxon>Alphaproteobacteria</taxon>
        <taxon>Hyphomicrobiales</taxon>
        <taxon>Rhizobiaceae</taxon>
        <taxon>Rhizobium/Agrobacterium group</taxon>
        <taxon>Rhizobium</taxon>
    </lineage>
</organism>
<sequence>MVDSIGTETNRSYVDWPAIFAGAVIASGAMAVLTTFAGGLGLSSISVDDGGEVSSIWLIITGLFVIISMVGSYMLGGYITGRMRRPAGQADRNEQTVRDGLNGLVVWGIGTVVSAFLALGVLSGGAKAVGSVAQTAVEATGSAVGGVVQGAGQVAGGLISGAGSAAGGIAQGAGQAAAPSIEQMLPQGMRANPIDYFTDTLLRTDAQATQPQGEQTAGDYQRQISGILGNLLTTGEISDADRTWLTNQIAARTGISQTDAQARVNETVERVQAVRTEAQKKVDEAQKQIDDMKAQAQKALDDAKTKAADAAEKARVAGILTAFLLAASAIVASAAAYIGAVHGGRHRDEGRIWGGLAYRK</sequence>
<feature type="transmembrane region" description="Helical" evidence="2">
    <location>
        <begin position="56"/>
        <end position="79"/>
    </location>
</feature>
<accession>A0A546XEN3</accession>
<name>A0A546XEN3_RHIRH</name>
<feature type="coiled-coil region" evidence="1">
    <location>
        <begin position="268"/>
        <end position="313"/>
    </location>
</feature>
<evidence type="ECO:0008006" key="5">
    <source>
        <dbReference type="Google" id="ProtNLM"/>
    </source>
</evidence>
<keyword evidence="1" id="KW-0175">Coiled coil</keyword>
<evidence type="ECO:0000256" key="2">
    <source>
        <dbReference type="SAM" id="Phobius"/>
    </source>
</evidence>
<evidence type="ECO:0000313" key="3">
    <source>
        <dbReference type="EMBL" id="TRA99222.1"/>
    </source>
</evidence>
<keyword evidence="2" id="KW-0812">Transmembrane</keyword>
<evidence type="ECO:0000313" key="4">
    <source>
        <dbReference type="Proteomes" id="UP000315434"/>
    </source>
</evidence>
<evidence type="ECO:0000256" key="1">
    <source>
        <dbReference type="SAM" id="Coils"/>
    </source>
</evidence>
<protein>
    <recommendedName>
        <fullName evidence="5">ATP synthase F0 subunit B</fullName>
    </recommendedName>
</protein>
<dbReference type="AlphaFoldDB" id="A0A546XEN3"/>
<feature type="transmembrane region" description="Helical" evidence="2">
    <location>
        <begin position="100"/>
        <end position="122"/>
    </location>
</feature>
<dbReference type="Proteomes" id="UP000315434">
    <property type="component" value="Unassembled WGS sequence"/>
</dbReference>